<dbReference type="InterPro" id="IPR025753">
    <property type="entry name" value="AAA_N_dom"/>
</dbReference>
<evidence type="ECO:0000256" key="2">
    <source>
        <dbReference type="ARBA" id="ARBA00007448"/>
    </source>
</evidence>
<dbReference type="Gene3D" id="3.40.50.300">
    <property type="entry name" value="P-loop containing nucleotide triphosphate hydrolases"/>
    <property type="match status" value="1"/>
</dbReference>
<dbReference type="Pfam" id="PF00004">
    <property type="entry name" value="AAA"/>
    <property type="match status" value="1"/>
</dbReference>
<dbReference type="AlphaFoldDB" id="A0AAV8H6N7"/>
<evidence type="ECO:0000313" key="7">
    <source>
        <dbReference type="Proteomes" id="UP001140206"/>
    </source>
</evidence>
<dbReference type="Proteomes" id="UP001140206">
    <property type="component" value="Chromosome 1"/>
</dbReference>
<dbReference type="SMART" id="SM00382">
    <property type="entry name" value="AAA"/>
    <property type="match status" value="1"/>
</dbReference>
<keyword evidence="3" id="KW-0460">Magnesium</keyword>
<dbReference type="GO" id="GO:0016887">
    <property type="term" value="F:ATP hydrolysis activity"/>
    <property type="evidence" value="ECO:0007669"/>
    <property type="project" value="InterPro"/>
</dbReference>
<dbReference type="PANTHER" id="PTHR23070">
    <property type="entry name" value="BCS1 AAA-TYPE ATPASE"/>
    <property type="match status" value="1"/>
</dbReference>
<dbReference type="Gene3D" id="6.10.280.40">
    <property type="match status" value="1"/>
</dbReference>
<accession>A0AAV8H6N7</accession>
<keyword evidence="7" id="KW-1185">Reference proteome</keyword>
<name>A0AAV8H6N7_9POAL</name>
<evidence type="ECO:0000313" key="6">
    <source>
        <dbReference type="EMBL" id="KAJ4813217.1"/>
    </source>
</evidence>
<comment type="similarity">
    <text evidence="2">Belongs to the AAA ATPase family. BCS1 subfamily.</text>
</comment>
<evidence type="ECO:0000256" key="4">
    <source>
        <dbReference type="ARBA" id="ARBA00049360"/>
    </source>
</evidence>
<dbReference type="Pfam" id="PF14363">
    <property type="entry name" value="AAA_assoc"/>
    <property type="match status" value="1"/>
</dbReference>
<dbReference type="InterPro" id="IPR003959">
    <property type="entry name" value="ATPase_AAA_core"/>
</dbReference>
<dbReference type="GO" id="GO:0005524">
    <property type="term" value="F:ATP binding"/>
    <property type="evidence" value="ECO:0007669"/>
    <property type="project" value="InterPro"/>
</dbReference>
<sequence length="476" mass="54384">MKTGKKNRLQKNPSRLNIMDSLLIPAGLSSALRKNLKILYFVWAMLRSSISVELKNMFTALLRRTIMFFNPYHVIEIHERSEHMVRNKLYSLAKAYLSNTCSHGAHKQHAEMTSLSVLPFLTIAEEEEVVDTFQGAKLWWYASSCKPKYITKKCNGEVRFYRLTFLKKYRKLVEQEYLTHIFHEGREILARNQQRRLFTNIHSGGSGYSWTCVAFEHPATFDTLALDPATKRDVIEDLMSFREGKEYYKKIGKAWKRGYLLYGPPGSGKSTMIAAIANFLEYDVYDLELTAIKNNMELKKIFLETSSKSVIVIEDIDCSLNLTGKRVIKKKDKDEAKAAPAVTEGYDNVNTVTLSGLLNSIDGLWSACEDEKIIIFTTNHVDKLDPALIRRGRMDLHIEMSYCTFEAFKVFARNYLGIETHDLFSTIEKLFLEVNVSPADVAGGLMSRSLRNADVDACLANLVEVLNLAKEEMSKR</sequence>
<dbReference type="InterPro" id="IPR058017">
    <property type="entry name" value="At3g28540-like_C"/>
</dbReference>
<protein>
    <submittedName>
        <fullName evidence="6">P-loop containing nucleoside triphosphate hydrolases superfamily protein</fullName>
    </submittedName>
</protein>
<comment type="catalytic activity">
    <reaction evidence="4">
        <text>ATP + H2O = ADP + phosphate + H(+)</text>
        <dbReference type="Rhea" id="RHEA:13065"/>
        <dbReference type="ChEBI" id="CHEBI:15377"/>
        <dbReference type="ChEBI" id="CHEBI:15378"/>
        <dbReference type="ChEBI" id="CHEBI:30616"/>
        <dbReference type="ChEBI" id="CHEBI:43474"/>
        <dbReference type="ChEBI" id="CHEBI:456216"/>
    </reaction>
</comment>
<dbReference type="InterPro" id="IPR027417">
    <property type="entry name" value="P-loop_NTPase"/>
</dbReference>
<comment type="caution">
    <text evidence="6">The sequence shown here is derived from an EMBL/GenBank/DDBJ whole genome shotgun (WGS) entry which is preliminary data.</text>
</comment>
<dbReference type="SUPFAM" id="SSF52540">
    <property type="entry name" value="P-loop containing nucleoside triphosphate hydrolases"/>
    <property type="match status" value="1"/>
</dbReference>
<dbReference type="InterPro" id="IPR050747">
    <property type="entry name" value="Mitochondrial_chaperone_BCS1"/>
</dbReference>
<comment type="cofactor">
    <cofactor evidence="1">
        <name>Mg(2+)</name>
        <dbReference type="ChEBI" id="CHEBI:18420"/>
    </cofactor>
</comment>
<organism evidence="6 7">
    <name type="scientific">Rhynchospora pubera</name>
    <dbReference type="NCBI Taxonomy" id="906938"/>
    <lineage>
        <taxon>Eukaryota</taxon>
        <taxon>Viridiplantae</taxon>
        <taxon>Streptophyta</taxon>
        <taxon>Embryophyta</taxon>
        <taxon>Tracheophyta</taxon>
        <taxon>Spermatophyta</taxon>
        <taxon>Magnoliopsida</taxon>
        <taxon>Liliopsida</taxon>
        <taxon>Poales</taxon>
        <taxon>Cyperaceae</taxon>
        <taxon>Cyperoideae</taxon>
        <taxon>Rhynchosporeae</taxon>
        <taxon>Rhynchospora</taxon>
    </lineage>
</organism>
<evidence type="ECO:0000256" key="3">
    <source>
        <dbReference type="ARBA" id="ARBA00022842"/>
    </source>
</evidence>
<dbReference type="InterPro" id="IPR003593">
    <property type="entry name" value="AAA+_ATPase"/>
</dbReference>
<dbReference type="GO" id="GO:0006950">
    <property type="term" value="P:response to stress"/>
    <property type="evidence" value="ECO:0007669"/>
    <property type="project" value="UniProtKB-ARBA"/>
</dbReference>
<dbReference type="CDD" id="cd19510">
    <property type="entry name" value="RecA-like_BCS1"/>
    <property type="match status" value="1"/>
</dbReference>
<evidence type="ECO:0000259" key="5">
    <source>
        <dbReference type="SMART" id="SM00382"/>
    </source>
</evidence>
<keyword evidence="6" id="KW-0378">Hydrolase</keyword>
<dbReference type="EMBL" id="JAMFTS010000001">
    <property type="protein sequence ID" value="KAJ4813217.1"/>
    <property type="molecule type" value="Genomic_DNA"/>
</dbReference>
<proteinExistence type="inferred from homology"/>
<reference evidence="6" key="1">
    <citation type="submission" date="2022-08" db="EMBL/GenBank/DDBJ databases">
        <authorList>
            <person name="Marques A."/>
        </authorList>
    </citation>
    <scope>NUCLEOTIDE SEQUENCE</scope>
    <source>
        <strain evidence="6">RhyPub2mFocal</strain>
        <tissue evidence="6">Leaves</tissue>
    </source>
</reference>
<gene>
    <name evidence="6" type="ORF">LUZ62_025783</name>
</gene>
<feature type="domain" description="AAA+ ATPase" evidence="5">
    <location>
        <begin position="255"/>
        <end position="404"/>
    </location>
</feature>
<dbReference type="Pfam" id="PF25568">
    <property type="entry name" value="AAA_lid_At3g28540"/>
    <property type="match status" value="1"/>
</dbReference>
<evidence type="ECO:0000256" key="1">
    <source>
        <dbReference type="ARBA" id="ARBA00001946"/>
    </source>
</evidence>